<dbReference type="CDD" id="cd17058">
    <property type="entry name" value="Ubl_SNRNP25"/>
    <property type="match status" value="1"/>
</dbReference>
<evidence type="ECO:0000256" key="1">
    <source>
        <dbReference type="SAM" id="MobiDB-lite"/>
    </source>
</evidence>
<dbReference type="EMBL" id="CM017325">
    <property type="protein sequence ID" value="KAE8056358.1"/>
    <property type="molecule type" value="Genomic_DNA"/>
</dbReference>
<feature type="region of interest" description="Disordered" evidence="1">
    <location>
        <begin position="171"/>
        <end position="196"/>
    </location>
</feature>
<dbReference type="InterPro" id="IPR039690">
    <property type="entry name" value="SNRNP25"/>
</dbReference>
<feature type="domain" description="SNRNP25 ubiquitin-like" evidence="2">
    <location>
        <begin position="70"/>
        <end position="143"/>
    </location>
</feature>
<evidence type="ECO:0000313" key="3">
    <source>
        <dbReference type="EMBL" id="KAE8056358.1"/>
    </source>
</evidence>
<evidence type="ECO:0000259" key="2">
    <source>
        <dbReference type="Pfam" id="PF18036"/>
    </source>
</evidence>
<proteinExistence type="predicted"/>
<dbReference type="InterPro" id="IPR029071">
    <property type="entry name" value="Ubiquitin-like_domsf"/>
</dbReference>
<dbReference type="AlphaFoldDB" id="A0A5N6R977"/>
<gene>
    <name evidence="3" type="ORF">FH972_013137</name>
</gene>
<feature type="compositionally biased region" description="Acidic residues" evidence="1">
    <location>
        <begin position="175"/>
        <end position="190"/>
    </location>
</feature>
<dbReference type="SUPFAM" id="SSF54236">
    <property type="entry name" value="Ubiquitin-like"/>
    <property type="match status" value="1"/>
</dbReference>
<dbReference type="Gene3D" id="3.10.20.90">
    <property type="entry name" value="Phosphatidylinositol 3-kinase Catalytic Subunit, Chain A, domain 1"/>
    <property type="match status" value="1"/>
</dbReference>
<dbReference type="PANTHER" id="PTHR14942">
    <property type="entry name" value="U11/U12 SMALL NUCLEAR RIBONUCLEOPROTEIN 25 KDA PROTEIN"/>
    <property type="match status" value="1"/>
</dbReference>
<name>A0A5N6R977_9ROSI</name>
<dbReference type="PANTHER" id="PTHR14942:SF2">
    <property type="entry name" value="UBIQUITIN-LIKE SUPERFAMILY PROTEIN"/>
    <property type="match status" value="1"/>
</dbReference>
<dbReference type="GO" id="GO:0000398">
    <property type="term" value="P:mRNA splicing, via spliceosome"/>
    <property type="evidence" value="ECO:0007669"/>
    <property type="project" value="InterPro"/>
</dbReference>
<protein>
    <recommendedName>
        <fullName evidence="2">SNRNP25 ubiquitin-like domain-containing protein</fullName>
    </recommendedName>
</protein>
<organism evidence="3 4">
    <name type="scientific">Carpinus fangiana</name>
    <dbReference type="NCBI Taxonomy" id="176857"/>
    <lineage>
        <taxon>Eukaryota</taxon>
        <taxon>Viridiplantae</taxon>
        <taxon>Streptophyta</taxon>
        <taxon>Embryophyta</taxon>
        <taxon>Tracheophyta</taxon>
        <taxon>Spermatophyta</taxon>
        <taxon>Magnoliopsida</taxon>
        <taxon>eudicotyledons</taxon>
        <taxon>Gunneridae</taxon>
        <taxon>Pentapetalae</taxon>
        <taxon>rosids</taxon>
        <taxon>fabids</taxon>
        <taxon>Fagales</taxon>
        <taxon>Betulaceae</taxon>
        <taxon>Carpinus</taxon>
    </lineage>
</organism>
<evidence type="ECO:0000313" key="4">
    <source>
        <dbReference type="Proteomes" id="UP000327013"/>
    </source>
</evidence>
<sequence>MVDSLLRIREDDFSPRVSVGRHRRSLALSISPLLIVDGLSRKGFFYKKLPTEPLKLSEGFESNLRCLFADIEVTKTATVAELKQAVEAVFSYMPQKGPGKISWSHLWGRFCLCYDGEKLVTETDSIRNYGIKDGDQLHFVRHISNSYILRKRSPKKRVFVSWQRKMSLSRSNSHEDEEANDEEDNDCGDIEEGKPQRCKKNDKCLIQRRMSRMAHLFGRWFLYIRLPTAKRRRIVGLACPPGVGTSLVSGFRKIILFCRKNRFSPRDTWRED</sequence>
<dbReference type="Proteomes" id="UP000327013">
    <property type="component" value="Chromosome 5"/>
</dbReference>
<dbReference type="OrthoDB" id="72819at2759"/>
<accession>A0A5N6R977</accession>
<dbReference type="InterPro" id="IPR040610">
    <property type="entry name" value="SNRNP25_ubiquitin"/>
</dbReference>
<reference evidence="3 4" key="1">
    <citation type="submission" date="2019-06" db="EMBL/GenBank/DDBJ databases">
        <title>A chromosomal-level reference genome of Carpinus fangiana (Coryloideae, Betulaceae).</title>
        <authorList>
            <person name="Yang X."/>
            <person name="Wang Z."/>
            <person name="Zhang L."/>
            <person name="Hao G."/>
            <person name="Liu J."/>
            <person name="Yang Y."/>
        </authorList>
    </citation>
    <scope>NUCLEOTIDE SEQUENCE [LARGE SCALE GENOMIC DNA]</scope>
    <source>
        <strain evidence="3">Cfa_2016G</strain>
        <tissue evidence="3">Leaf</tissue>
    </source>
</reference>
<dbReference type="Pfam" id="PF18036">
    <property type="entry name" value="Ubiquitin_4"/>
    <property type="match status" value="1"/>
</dbReference>
<keyword evidence="4" id="KW-1185">Reference proteome</keyword>